<protein>
    <submittedName>
        <fullName evidence="7">Bifunctional 3-phenylpropionate/cinnamic acid dioxygenase ferredoxin subunit</fullName>
    </submittedName>
</protein>
<dbReference type="GO" id="GO:0051213">
    <property type="term" value="F:dioxygenase activity"/>
    <property type="evidence" value="ECO:0007669"/>
    <property type="project" value="UniProtKB-KW"/>
</dbReference>
<evidence type="ECO:0000256" key="4">
    <source>
        <dbReference type="ARBA" id="ARBA00023014"/>
    </source>
</evidence>
<dbReference type="PANTHER" id="PTHR21496:SF23">
    <property type="entry name" value="3-PHENYLPROPIONATE_CINNAMIC ACID DIOXYGENASE FERREDOXIN SUBUNIT"/>
    <property type="match status" value="1"/>
</dbReference>
<evidence type="ECO:0000256" key="2">
    <source>
        <dbReference type="ARBA" id="ARBA00022723"/>
    </source>
</evidence>
<feature type="domain" description="Rieske" evidence="6">
    <location>
        <begin position="4"/>
        <end position="99"/>
    </location>
</feature>
<evidence type="ECO:0000313" key="8">
    <source>
        <dbReference type="Proteomes" id="UP000255165"/>
    </source>
</evidence>
<dbReference type="Gene3D" id="2.102.10.10">
    <property type="entry name" value="Rieske [2Fe-2S] iron-sulphur domain"/>
    <property type="match status" value="1"/>
</dbReference>
<dbReference type="Pfam" id="PF00355">
    <property type="entry name" value="Rieske"/>
    <property type="match status" value="1"/>
</dbReference>
<dbReference type="EMBL" id="QKWJ01000011">
    <property type="protein sequence ID" value="RDK10045.1"/>
    <property type="molecule type" value="Genomic_DNA"/>
</dbReference>
<comment type="caution">
    <text evidence="7">The sequence shown here is derived from an EMBL/GenBank/DDBJ whole genome shotgun (WGS) entry which is preliminary data.</text>
</comment>
<keyword evidence="7" id="KW-0223">Dioxygenase</keyword>
<evidence type="ECO:0000313" key="7">
    <source>
        <dbReference type="EMBL" id="RDK10045.1"/>
    </source>
</evidence>
<dbReference type="PROSITE" id="PS51296">
    <property type="entry name" value="RIESKE"/>
    <property type="match status" value="1"/>
</dbReference>
<organism evidence="7 8">
    <name type="scientific">Cupriavidus lacunae</name>
    <dbReference type="NCBI Taxonomy" id="2666307"/>
    <lineage>
        <taxon>Bacteria</taxon>
        <taxon>Pseudomonadati</taxon>
        <taxon>Pseudomonadota</taxon>
        <taxon>Betaproteobacteria</taxon>
        <taxon>Burkholderiales</taxon>
        <taxon>Burkholderiaceae</taxon>
        <taxon>Cupriavidus</taxon>
    </lineage>
</organism>
<dbReference type="Proteomes" id="UP000255165">
    <property type="component" value="Unassembled WGS sequence"/>
</dbReference>
<keyword evidence="2" id="KW-0479">Metal-binding</keyword>
<evidence type="ECO:0000259" key="6">
    <source>
        <dbReference type="PROSITE" id="PS51296"/>
    </source>
</evidence>
<name>A0A370NWU0_9BURK</name>
<evidence type="ECO:0000256" key="1">
    <source>
        <dbReference type="ARBA" id="ARBA00022714"/>
    </source>
</evidence>
<evidence type="ECO:0000256" key="5">
    <source>
        <dbReference type="SAM" id="MobiDB-lite"/>
    </source>
</evidence>
<gene>
    <name evidence="7" type="ORF">DN412_11760</name>
</gene>
<evidence type="ECO:0000256" key="3">
    <source>
        <dbReference type="ARBA" id="ARBA00023004"/>
    </source>
</evidence>
<dbReference type="SUPFAM" id="SSF50022">
    <property type="entry name" value="ISP domain"/>
    <property type="match status" value="1"/>
</dbReference>
<dbReference type="AlphaFoldDB" id="A0A370NWU0"/>
<keyword evidence="4" id="KW-0411">Iron-sulfur</keyword>
<dbReference type="InterPro" id="IPR036922">
    <property type="entry name" value="Rieske_2Fe-2S_sf"/>
</dbReference>
<dbReference type="InterPro" id="IPR017941">
    <property type="entry name" value="Rieske_2Fe-2S"/>
</dbReference>
<dbReference type="PANTHER" id="PTHR21496">
    <property type="entry name" value="FERREDOXIN-RELATED"/>
    <property type="match status" value="1"/>
</dbReference>
<keyword evidence="1" id="KW-0001">2Fe-2S</keyword>
<dbReference type="GO" id="GO:0046872">
    <property type="term" value="F:metal ion binding"/>
    <property type="evidence" value="ECO:0007669"/>
    <property type="project" value="UniProtKB-KW"/>
</dbReference>
<feature type="region of interest" description="Disordered" evidence="5">
    <location>
        <begin position="1"/>
        <end position="24"/>
    </location>
</feature>
<dbReference type="CDD" id="cd03528">
    <property type="entry name" value="Rieske_RO_ferredoxin"/>
    <property type="match status" value="1"/>
</dbReference>
<accession>A0A370NWU0</accession>
<keyword evidence="7" id="KW-0560">Oxidoreductase</keyword>
<keyword evidence="8" id="KW-1185">Reference proteome</keyword>
<dbReference type="GO" id="GO:0051537">
    <property type="term" value="F:2 iron, 2 sulfur cluster binding"/>
    <property type="evidence" value="ECO:0007669"/>
    <property type="project" value="UniProtKB-KW"/>
</dbReference>
<dbReference type="RefSeq" id="WP_115015369.1">
    <property type="nucleotide sequence ID" value="NZ_QKWJ01000011.1"/>
</dbReference>
<sequence>MAWTYIMQPSDLPPGEMQRHEGGPEPVMVCNVDGEFFAVQDTCTHGNWALSDGYLDGDVIECSLHFGKFCVRTGKVKALPTCKPLKIFPIKVDAGGVHVDLEAGEVKQ</sequence>
<proteinExistence type="predicted"/>
<keyword evidence="3" id="KW-0408">Iron</keyword>
<reference evidence="8" key="1">
    <citation type="submission" date="2018-06" db="EMBL/GenBank/DDBJ databases">
        <authorList>
            <person name="Feng T."/>
            <person name="Jeon C.O."/>
        </authorList>
    </citation>
    <scope>NUCLEOTIDE SEQUENCE [LARGE SCALE GENOMIC DNA]</scope>
    <source>
        <strain evidence="8">S23</strain>
    </source>
</reference>